<keyword evidence="3" id="KW-1185">Reference proteome</keyword>
<dbReference type="GO" id="GO:0003677">
    <property type="term" value="F:DNA binding"/>
    <property type="evidence" value="ECO:0007669"/>
    <property type="project" value="InterPro"/>
</dbReference>
<dbReference type="EMBL" id="AOCK01000014">
    <property type="protein sequence ID" value="EMQ96706.1"/>
    <property type="molecule type" value="Genomic_DNA"/>
</dbReference>
<dbReference type="GO" id="GO:0004803">
    <property type="term" value="F:transposase activity"/>
    <property type="evidence" value="ECO:0007669"/>
    <property type="project" value="InterPro"/>
</dbReference>
<dbReference type="eggNOG" id="COG3039">
    <property type="taxonomic scope" value="Bacteria"/>
</dbReference>
<evidence type="ECO:0000313" key="3">
    <source>
        <dbReference type="Proteomes" id="UP000012015"/>
    </source>
</evidence>
<evidence type="ECO:0000313" key="2">
    <source>
        <dbReference type="EMBL" id="EMQ96706.1"/>
    </source>
</evidence>
<dbReference type="AlphaFoldDB" id="M7MNV5"/>
<dbReference type="RefSeq" id="WP_007272991.1">
    <property type="nucleotide sequence ID" value="NZ_AOCK01000014.1"/>
</dbReference>
<dbReference type="InterPro" id="IPR002559">
    <property type="entry name" value="Transposase_11"/>
</dbReference>
<dbReference type="Proteomes" id="UP000012015">
    <property type="component" value="Unassembled WGS sequence"/>
</dbReference>
<dbReference type="Pfam" id="PF01609">
    <property type="entry name" value="DDE_Tnp_1"/>
    <property type="match status" value="1"/>
</dbReference>
<name>M7MNV5_9MICC</name>
<sequence length="301" mass="34021">MNPKLNTLLTTLYVLLTDRILPDLGYDRSSKPGRKAALSDAELLCLVVAQHLLHGHSSESRWVRYARTHLRERFPGIPQQSGYNKRVRAAGTLISAVITALARDTESWHEILRLLDSTPVPCGTSRETVKRSDLAGHAGYGYCASHSRYFWGFRLYLISTPEGMPVIWGLANPKLGEREVTEALLRRDHHLVRDGQVILADKGFAGKDFERFIAEDLGANLVRPDRKDEKPRFRKFGGIRQWIESVFDTLKGQLGLEYHGARTLDGLYARVASKLLALAAGIWHNWKANEPRKRSLTAYDH</sequence>
<comment type="caution">
    <text evidence="2">The sequence shown here is derived from an EMBL/GenBank/DDBJ whole genome shotgun (WGS) entry which is preliminary data.</text>
</comment>
<protein>
    <submittedName>
        <fullName evidence="2">Transposase DDE domain protein</fullName>
    </submittedName>
</protein>
<organism evidence="2 3">
    <name type="scientific">Paeniglutamicibacter gangotriensis Lz1y</name>
    <dbReference type="NCBI Taxonomy" id="1276920"/>
    <lineage>
        <taxon>Bacteria</taxon>
        <taxon>Bacillati</taxon>
        <taxon>Actinomycetota</taxon>
        <taxon>Actinomycetes</taxon>
        <taxon>Micrococcales</taxon>
        <taxon>Micrococcaceae</taxon>
        <taxon>Paeniglutamicibacter</taxon>
    </lineage>
</organism>
<gene>
    <name evidence="2" type="ORF">ADIAG_03843</name>
</gene>
<proteinExistence type="predicted"/>
<reference evidence="2 3" key="1">
    <citation type="journal article" date="2013" name="Genome Announc.">
        <title>Draft Genome Sequence of Arthrobacter gangotriensis Strain Lz1yT, Isolated from a Penguin Rookery Soil Sample Collected in Antarctica, near the Indian Station Dakshin Gangotri.</title>
        <authorList>
            <person name="Shivaji S."/>
            <person name="Ara S."/>
            <person name="Bandi S."/>
            <person name="Singh A."/>
            <person name="Kumar Pinnaka A."/>
        </authorList>
    </citation>
    <scope>NUCLEOTIDE SEQUENCE [LARGE SCALE GENOMIC DNA]</scope>
    <source>
        <strain evidence="2 3">Lz1y</strain>
    </source>
</reference>
<feature type="domain" description="Transposase IS4-like" evidence="1">
    <location>
        <begin position="111"/>
        <end position="278"/>
    </location>
</feature>
<accession>M7MNV5</accession>
<evidence type="ECO:0000259" key="1">
    <source>
        <dbReference type="Pfam" id="PF01609"/>
    </source>
</evidence>
<dbReference type="NCBIfam" id="NF033520">
    <property type="entry name" value="transpos_IS982"/>
    <property type="match status" value="1"/>
</dbReference>
<dbReference type="PATRIC" id="fig|1276920.7.peg.3842"/>
<dbReference type="GO" id="GO:0006313">
    <property type="term" value="P:DNA transposition"/>
    <property type="evidence" value="ECO:0007669"/>
    <property type="project" value="InterPro"/>
</dbReference>